<evidence type="ECO:0000313" key="2">
    <source>
        <dbReference type="Proteomes" id="UP001266305"/>
    </source>
</evidence>
<gene>
    <name evidence="1" type="ORF">P7K49_010084</name>
</gene>
<protein>
    <recommendedName>
        <fullName evidence="3">Secreted protein</fullName>
    </recommendedName>
</protein>
<name>A0ABQ9VLT9_SAGOE</name>
<dbReference type="EMBL" id="JASSZA010000005">
    <property type="protein sequence ID" value="KAK2110338.1"/>
    <property type="molecule type" value="Genomic_DNA"/>
</dbReference>
<evidence type="ECO:0008006" key="3">
    <source>
        <dbReference type="Google" id="ProtNLM"/>
    </source>
</evidence>
<organism evidence="1 2">
    <name type="scientific">Saguinus oedipus</name>
    <name type="common">Cotton-top tamarin</name>
    <name type="synonym">Oedipomidas oedipus</name>
    <dbReference type="NCBI Taxonomy" id="9490"/>
    <lineage>
        <taxon>Eukaryota</taxon>
        <taxon>Metazoa</taxon>
        <taxon>Chordata</taxon>
        <taxon>Craniata</taxon>
        <taxon>Vertebrata</taxon>
        <taxon>Euteleostomi</taxon>
        <taxon>Mammalia</taxon>
        <taxon>Eutheria</taxon>
        <taxon>Euarchontoglires</taxon>
        <taxon>Primates</taxon>
        <taxon>Haplorrhini</taxon>
        <taxon>Platyrrhini</taxon>
        <taxon>Cebidae</taxon>
        <taxon>Callitrichinae</taxon>
        <taxon>Saguinus</taxon>
    </lineage>
</organism>
<evidence type="ECO:0000313" key="1">
    <source>
        <dbReference type="EMBL" id="KAK2110338.1"/>
    </source>
</evidence>
<accession>A0ABQ9VLT9</accession>
<dbReference type="Proteomes" id="UP001266305">
    <property type="component" value="Unassembled WGS sequence"/>
</dbReference>
<comment type="caution">
    <text evidence="1">The sequence shown here is derived from an EMBL/GenBank/DDBJ whole genome shotgun (WGS) entry which is preliminary data.</text>
</comment>
<sequence length="78" mass="7909">MRGAASCGDKVTAVVKTAMLKVTLALTLPPTTLAPTSTPAWAHVVTLSGLPASASSTATFTTFTGHTSQRPCLSCSQC</sequence>
<proteinExistence type="predicted"/>
<reference evidence="1 2" key="1">
    <citation type="submission" date="2023-05" db="EMBL/GenBank/DDBJ databases">
        <title>B98-5 Cell Line De Novo Hybrid Assembly: An Optical Mapping Approach.</title>
        <authorList>
            <person name="Kananen K."/>
            <person name="Auerbach J.A."/>
            <person name="Kautto E."/>
            <person name="Blachly J.S."/>
        </authorList>
    </citation>
    <scope>NUCLEOTIDE SEQUENCE [LARGE SCALE GENOMIC DNA]</scope>
    <source>
        <strain evidence="1">B95-8</strain>
        <tissue evidence="1">Cell line</tissue>
    </source>
</reference>
<keyword evidence="2" id="KW-1185">Reference proteome</keyword>